<dbReference type="SUPFAM" id="SSF51206">
    <property type="entry name" value="cAMP-binding domain-like"/>
    <property type="match status" value="1"/>
</dbReference>
<proteinExistence type="predicted"/>
<dbReference type="HOGENOM" id="CLU_2067610_0_0_1"/>
<dbReference type="CDD" id="cd00038">
    <property type="entry name" value="CAP_ED"/>
    <property type="match status" value="1"/>
</dbReference>
<dbReference type="Proteomes" id="UP000011087">
    <property type="component" value="Unassembled WGS sequence"/>
</dbReference>
<protein>
    <recommendedName>
        <fullName evidence="1">Cyclic nucleotide-binding domain-containing protein</fullName>
    </recommendedName>
</protein>
<accession>L1K154</accession>
<reference evidence="2 4" key="1">
    <citation type="journal article" date="2012" name="Nature">
        <title>Algal genomes reveal evolutionary mosaicism and the fate of nucleomorphs.</title>
        <authorList>
            <consortium name="DOE Joint Genome Institute"/>
            <person name="Curtis B.A."/>
            <person name="Tanifuji G."/>
            <person name="Burki F."/>
            <person name="Gruber A."/>
            <person name="Irimia M."/>
            <person name="Maruyama S."/>
            <person name="Arias M.C."/>
            <person name="Ball S.G."/>
            <person name="Gile G.H."/>
            <person name="Hirakawa Y."/>
            <person name="Hopkins J.F."/>
            <person name="Kuo A."/>
            <person name="Rensing S.A."/>
            <person name="Schmutz J."/>
            <person name="Symeonidi A."/>
            <person name="Elias M."/>
            <person name="Eveleigh R.J."/>
            <person name="Herman E.K."/>
            <person name="Klute M.J."/>
            <person name="Nakayama T."/>
            <person name="Obornik M."/>
            <person name="Reyes-Prieto A."/>
            <person name="Armbrust E.V."/>
            <person name="Aves S.J."/>
            <person name="Beiko R.G."/>
            <person name="Coutinho P."/>
            <person name="Dacks J.B."/>
            <person name="Durnford D.G."/>
            <person name="Fast N.M."/>
            <person name="Green B.R."/>
            <person name="Grisdale C.J."/>
            <person name="Hempel F."/>
            <person name="Henrissat B."/>
            <person name="Hoppner M.P."/>
            <person name="Ishida K."/>
            <person name="Kim E."/>
            <person name="Koreny L."/>
            <person name="Kroth P.G."/>
            <person name="Liu Y."/>
            <person name="Malik S.B."/>
            <person name="Maier U.G."/>
            <person name="McRose D."/>
            <person name="Mock T."/>
            <person name="Neilson J.A."/>
            <person name="Onodera N.T."/>
            <person name="Poole A.M."/>
            <person name="Pritham E.J."/>
            <person name="Richards T.A."/>
            <person name="Rocap G."/>
            <person name="Roy S.W."/>
            <person name="Sarai C."/>
            <person name="Schaack S."/>
            <person name="Shirato S."/>
            <person name="Slamovits C.H."/>
            <person name="Spencer D.F."/>
            <person name="Suzuki S."/>
            <person name="Worden A.Z."/>
            <person name="Zauner S."/>
            <person name="Barry K."/>
            <person name="Bell C."/>
            <person name="Bharti A.K."/>
            <person name="Crow J.A."/>
            <person name="Grimwood J."/>
            <person name="Kramer R."/>
            <person name="Lindquist E."/>
            <person name="Lucas S."/>
            <person name="Salamov A."/>
            <person name="McFadden G.I."/>
            <person name="Lane C.E."/>
            <person name="Keeling P.J."/>
            <person name="Gray M.W."/>
            <person name="Grigoriev I.V."/>
            <person name="Archibald J.M."/>
        </authorList>
    </citation>
    <scope>NUCLEOTIDE SEQUENCE</scope>
    <source>
        <strain evidence="2 4">CCMP2712</strain>
    </source>
</reference>
<reference evidence="4" key="2">
    <citation type="submission" date="2012-11" db="EMBL/GenBank/DDBJ databases">
        <authorList>
            <person name="Kuo A."/>
            <person name="Curtis B.A."/>
            <person name="Tanifuji G."/>
            <person name="Burki F."/>
            <person name="Gruber A."/>
            <person name="Irimia M."/>
            <person name="Maruyama S."/>
            <person name="Arias M.C."/>
            <person name="Ball S.G."/>
            <person name="Gile G.H."/>
            <person name="Hirakawa Y."/>
            <person name="Hopkins J.F."/>
            <person name="Rensing S.A."/>
            <person name="Schmutz J."/>
            <person name="Symeonidi A."/>
            <person name="Elias M."/>
            <person name="Eveleigh R.J."/>
            <person name="Herman E.K."/>
            <person name="Klute M.J."/>
            <person name="Nakayama T."/>
            <person name="Obornik M."/>
            <person name="Reyes-Prieto A."/>
            <person name="Armbrust E.V."/>
            <person name="Aves S.J."/>
            <person name="Beiko R.G."/>
            <person name="Coutinho P."/>
            <person name="Dacks J.B."/>
            <person name="Durnford D.G."/>
            <person name="Fast N.M."/>
            <person name="Green B.R."/>
            <person name="Grisdale C."/>
            <person name="Hempe F."/>
            <person name="Henrissat B."/>
            <person name="Hoppner M.P."/>
            <person name="Ishida K.-I."/>
            <person name="Kim E."/>
            <person name="Koreny L."/>
            <person name="Kroth P.G."/>
            <person name="Liu Y."/>
            <person name="Malik S.-B."/>
            <person name="Maier U.G."/>
            <person name="McRose D."/>
            <person name="Mock T."/>
            <person name="Neilson J.A."/>
            <person name="Onodera N.T."/>
            <person name="Poole A.M."/>
            <person name="Pritham E.J."/>
            <person name="Richards T.A."/>
            <person name="Rocap G."/>
            <person name="Roy S.W."/>
            <person name="Sarai C."/>
            <person name="Schaack S."/>
            <person name="Shirato S."/>
            <person name="Slamovits C.H."/>
            <person name="Spencer D.F."/>
            <person name="Suzuki S."/>
            <person name="Worden A.Z."/>
            <person name="Zauner S."/>
            <person name="Barry K."/>
            <person name="Bell C."/>
            <person name="Bharti A.K."/>
            <person name="Crow J.A."/>
            <person name="Grimwood J."/>
            <person name="Kramer R."/>
            <person name="Lindquist E."/>
            <person name="Lucas S."/>
            <person name="Salamov A."/>
            <person name="McFadden G.I."/>
            <person name="Lane C.E."/>
            <person name="Keeling P.J."/>
            <person name="Gray M.W."/>
            <person name="Grigoriev I.V."/>
            <person name="Archibald J.M."/>
        </authorList>
    </citation>
    <scope>NUCLEOTIDE SEQUENCE</scope>
    <source>
        <strain evidence="4">CCMP2712</strain>
    </source>
</reference>
<dbReference type="PROSITE" id="PS50042">
    <property type="entry name" value="CNMP_BINDING_3"/>
    <property type="match status" value="1"/>
</dbReference>
<dbReference type="InterPro" id="IPR014710">
    <property type="entry name" value="RmlC-like_jellyroll"/>
</dbReference>
<keyword evidence="4" id="KW-1185">Reference proteome</keyword>
<evidence type="ECO:0000313" key="3">
    <source>
        <dbReference type="EnsemblProtists" id="EKX54190"/>
    </source>
</evidence>
<feature type="domain" description="Cyclic nucleotide-binding" evidence="1">
    <location>
        <begin position="1"/>
        <end position="99"/>
    </location>
</feature>
<dbReference type="RefSeq" id="XP_005841170.1">
    <property type="nucleotide sequence ID" value="XM_005841113.1"/>
</dbReference>
<dbReference type="PROSITE" id="PS51257">
    <property type="entry name" value="PROKAR_LIPOPROTEIN"/>
    <property type="match status" value="1"/>
</dbReference>
<gene>
    <name evidence="2" type="ORF">GUITHDRAFT_150177</name>
</gene>
<dbReference type="Pfam" id="PF00027">
    <property type="entry name" value="cNMP_binding"/>
    <property type="match status" value="1"/>
</dbReference>
<name>L1K154_GUITC</name>
<evidence type="ECO:0000259" key="1">
    <source>
        <dbReference type="PROSITE" id="PS50042"/>
    </source>
</evidence>
<sequence>MTVSVAKKDEIIAKKDSIGTHMFWVASGSCICMLDGVIIDKLEKGECFGEMSVMKICRLLKQGLSKERALSEGKRGADVQASEDSLLLALSYDDAYRLIRVVPNLWLTLEDLCKLRSMR</sequence>
<dbReference type="InterPro" id="IPR000595">
    <property type="entry name" value="cNMP-bd_dom"/>
</dbReference>
<organism evidence="2">
    <name type="scientific">Guillardia theta (strain CCMP2712)</name>
    <name type="common">Cryptophyte</name>
    <dbReference type="NCBI Taxonomy" id="905079"/>
    <lineage>
        <taxon>Eukaryota</taxon>
        <taxon>Cryptophyceae</taxon>
        <taxon>Pyrenomonadales</taxon>
        <taxon>Geminigeraceae</taxon>
        <taxon>Guillardia</taxon>
    </lineage>
</organism>
<dbReference type="PaxDb" id="55529-EKX54190"/>
<evidence type="ECO:0000313" key="4">
    <source>
        <dbReference type="Proteomes" id="UP000011087"/>
    </source>
</evidence>
<dbReference type="EnsemblProtists" id="EKX54190">
    <property type="protein sequence ID" value="EKX54190"/>
    <property type="gene ID" value="GUITHDRAFT_150177"/>
</dbReference>
<dbReference type="Gene3D" id="2.60.120.10">
    <property type="entry name" value="Jelly Rolls"/>
    <property type="match status" value="1"/>
</dbReference>
<reference evidence="3" key="3">
    <citation type="submission" date="2016-03" db="UniProtKB">
        <authorList>
            <consortium name="EnsemblProtists"/>
        </authorList>
    </citation>
    <scope>IDENTIFICATION</scope>
</reference>
<dbReference type="KEGG" id="gtt:GUITHDRAFT_150177"/>
<dbReference type="InterPro" id="IPR018490">
    <property type="entry name" value="cNMP-bd_dom_sf"/>
</dbReference>
<evidence type="ECO:0000313" key="2">
    <source>
        <dbReference type="EMBL" id="EKX54190.1"/>
    </source>
</evidence>
<dbReference type="AlphaFoldDB" id="L1K154"/>
<dbReference type="GeneID" id="17310713"/>
<dbReference type="EMBL" id="JH992968">
    <property type="protein sequence ID" value="EKX54190.1"/>
    <property type="molecule type" value="Genomic_DNA"/>
</dbReference>
<feature type="non-terminal residue" evidence="2">
    <location>
        <position position="119"/>
    </location>
</feature>